<keyword evidence="1" id="KW-0175">Coiled coil</keyword>
<dbReference type="Proteomes" id="UP001165080">
    <property type="component" value="Unassembled WGS sequence"/>
</dbReference>
<evidence type="ECO:0000313" key="3">
    <source>
        <dbReference type="Proteomes" id="UP001165080"/>
    </source>
</evidence>
<accession>A0A9W6BTF4</accession>
<dbReference type="OrthoDB" id="558786at2759"/>
<evidence type="ECO:0000313" key="2">
    <source>
        <dbReference type="EMBL" id="GLC57640.1"/>
    </source>
</evidence>
<proteinExistence type="predicted"/>
<evidence type="ECO:0000256" key="1">
    <source>
        <dbReference type="SAM" id="Coils"/>
    </source>
</evidence>
<organism evidence="2 3">
    <name type="scientific">Pleodorina starrii</name>
    <dbReference type="NCBI Taxonomy" id="330485"/>
    <lineage>
        <taxon>Eukaryota</taxon>
        <taxon>Viridiplantae</taxon>
        <taxon>Chlorophyta</taxon>
        <taxon>core chlorophytes</taxon>
        <taxon>Chlorophyceae</taxon>
        <taxon>CS clade</taxon>
        <taxon>Chlamydomonadales</taxon>
        <taxon>Volvocaceae</taxon>
        <taxon>Pleodorina</taxon>
    </lineage>
</organism>
<sequence>MVQELAAKKLKLDESEVDILGVERKDGESLDMESALKKTVNELADKEAVVRVALPESAESQNDCEIQTLEEQVEILEEKLGTLRTAIALQQKVALRKLLDDVRSELIGRKLTKEECGEAWNSRLQEMEDFKGLKREAAMLTQFGHGTQQWHISKAAHQVDVPVIAHAVTAAPKKHAALYRELFQFAYNLDADQVVFEVLDEDE</sequence>
<feature type="coiled-coil region" evidence="1">
    <location>
        <begin position="59"/>
        <end position="86"/>
    </location>
</feature>
<dbReference type="EMBL" id="BRXU01000019">
    <property type="protein sequence ID" value="GLC57640.1"/>
    <property type="molecule type" value="Genomic_DNA"/>
</dbReference>
<protein>
    <submittedName>
        <fullName evidence="2">Uncharacterized protein</fullName>
    </submittedName>
</protein>
<gene>
    <name evidence="2" type="primary">PLEST002659</name>
    <name evidence="2" type="ORF">PLESTB_001248900</name>
</gene>
<reference evidence="2 3" key="1">
    <citation type="journal article" date="2023" name="Commun. Biol.">
        <title>Reorganization of the ancestral sex-determining regions during the evolution of trioecy in Pleodorina starrii.</title>
        <authorList>
            <person name="Takahashi K."/>
            <person name="Suzuki S."/>
            <person name="Kawai-Toyooka H."/>
            <person name="Yamamoto K."/>
            <person name="Hamaji T."/>
            <person name="Ootsuki R."/>
            <person name="Yamaguchi H."/>
            <person name="Kawachi M."/>
            <person name="Higashiyama T."/>
            <person name="Nozaki H."/>
        </authorList>
    </citation>
    <scope>NUCLEOTIDE SEQUENCE [LARGE SCALE GENOMIC DNA]</scope>
    <source>
        <strain evidence="2 3">NIES-4479</strain>
    </source>
</reference>
<keyword evidence="3" id="KW-1185">Reference proteome</keyword>
<name>A0A9W6BTF4_9CHLO</name>
<dbReference type="AlphaFoldDB" id="A0A9W6BTF4"/>
<comment type="caution">
    <text evidence="2">The sequence shown here is derived from an EMBL/GenBank/DDBJ whole genome shotgun (WGS) entry which is preliminary data.</text>
</comment>